<keyword evidence="1" id="KW-1185">Reference proteome</keyword>
<evidence type="ECO:0000313" key="1">
    <source>
        <dbReference type="Proteomes" id="UP000046395"/>
    </source>
</evidence>
<evidence type="ECO:0000313" key="2">
    <source>
        <dbReference type="WBParaSite" id="TMUE_0000001707.1"/>
    </source>
</evidence>
<name>A0A5S6Q431_TRIMR</name>
<organism evidence="1 2">
    <name type="scientific">Trichuris muris</name>
    <name type="common">Mouse whipworm</name>
    <dbReference type="NCBI Taxonomy" id="70415"/>
    <lineage>
        <taxon>Eukaryota</taxon>
        <taxon>Metazoa</taxon>
        <taxon>Ecdysozoa</taxon>
        <taxon>Nematoda</taxon>
        <taxon>Enoplea</taxon>
        <taxon>Dorylaimia</taxon>
        <taxon>Trichinellida</taxon>
        <taxon>Trichuridae</taxon>
        <taxon>Trichuris</taxon>
    </lineage>
</organism>
<dbReference type="AlphaFoldDB" id="A0A5S6Q431"/>
<reference evidence="2" key="1">
    <citation type="submission" date="2019-12" db="UniProtKB">
        <authorList>
            <consortium name="WormBaseParasite"/>
        </authorList>
    </citation>
    <scope>IDENTIFICATION</scope>
</reference>
<protein>
    <submittedName>
        <fullName evidence="2">Uncharacterized protein</fullName>
    </submittedName>
</protein>
<dbReference type="WBParaSite" id="TMUE_0000001707.1">
    <property type="protein sequence ID" value="TMUE_0000001707.1"/>
    <property type="gene ID" value="WBGene00295713"/>
</dbReference>
<proteinExistence type="predicted"/>
<accession>A0A5S6Q431</accession>
<sequence>MASEIPVQSNNEVICNDVQITTGVEEVGVADHASNANISPNGFFLVTLLSVQLRVLNDSEKDRLSAPEKLFWSFSDRFSAGVLSKCGSWVAKYHEHDSLLKNIVKETLTDEERKATGVEYEKANRVTTSGRIDVTRSRKSPRMTTSRRFRFFVARSVTTLKPQYRSIWLHRPPPGQGALSPP</sequence>
<dbReference type="Proteomes" id="UP000046395">
    <property type="component" value="Unassembled WGS sequence"/>
</dbReference>